<keyword evidence="4 5" id="KW-0472">Membrane</keyword>
<feature type="domain" description="O-antigen ligase-related" evidence="6">
    <location>
        <begin position="193"/>
        <end position="365"/>
    </location>
</feature>
<feature type="transmembrane region" description="Helical" evidence="5">
    <location>
        <begin position="165"/>
        <end position="182"/>
    </location>
</feature>
<reference evidence="7 8" key="1">
    <citation type="journal article" date="2019" name="Int. J. Syst. Evol. Microbiol.">
        <title>The Global Catalogue of Microorganisms (GCM) 10K type strain sequencing project: providing services to taxonomists for standard genome sequencing and annotation.</title>
        <authorList>
            <consortium name="The Broad Institute Genomics Platform"/>
            <consortium name="The Broad Institute Genome Sequencing Center for Infectious Disease"/>
            <person name="Wu L."/>
            <person name="Ma J."/>
        </authorList>
    </citation>
    <scope>NUCLEOTIDE SEQUENCE [LARGE SCALE GENOMIC DNA]</scope>
    <source>
        <strain evidence="7 8">JCM 15395</strain>
    </source>
</reference>
<proteinExistence type="predicted"/>
<keyword evidence="3 5" id="KW-1133">Transmembrane helix</keyword>
<feature type="transmembrane region" description="Helical" evidence="5">
    <location>
        <begin position="194"/>
        <end position="223"/>
    </location>
</feature>
<protein>
    <recommendedName>
        <fullName evidence="6">O-antigen ligase-related domain-containing protein</fullName>
    </recommendedName>
</protein>
<evidence type="ECO:0000256" key="2">
    <source>
        <dbReference type="ARBA" id="ARBA00022692"/>
    </source>
</evidence>
<comment type="subcellular location">
    <subcellularLocation>
        <location evidence="1">Membrane</location>
        <topology evidence="1">Multi-pass membrane protein</topology>
    </subcellularLocation>
</comment>
<feature type="transmembrane region" description="Helical" evidence="5">
    <location>
        <begin position="402"/>
        <end position="418"/>
    </location>
</feature>
<accession>A0ABN1G6C0</accession>
<feature type="transmembrane region" description="Helical" evidence="5">
    <location>
        <begin position="110"/>
        <end position="131"/>
    </location>
</feature>
<gene>
    <name evidence="7" type="ORF">GCM10009001_22540</name>
</gene>
<keyword evidence="8" id="KW-1185">Reference proteome</keyword>
<dbReference type="PANTHER" id="PTHR37422">
    <property type="entry name" value="TEICHURONIC ACID BIOSYNTHESIS PROTEIN TUAE"/>
    <property type="match status" value="1"/>
</dbReference>
<name>A0ABN1G6C0_9BACI</name>
<organism evidence="7 8">
    <name type="scientific">Virgibacillus siamensis</name>
    <dbReference type="NCBI Taxonomy" id="480071"/>
    <lineage>
        <taxon>Bacteria</taxon>
        <taxon>Bacillati</taxon>
        <taxon>Bacillota</taxon>
        <taxon>Bacilli</taxon>
        <taxon>Bacillales</taxon>
        <taxon>Bacillaceae</taxon>
        <taxon>Virgibacillus</taxon>
    </lineage>
</organism>
<sequence length="419" mass="47308">MTYQKYGIFLLLIYFPVRTLLIELIPVLRFLGDVVIIGMFLHIFFRDPAGLLKKYRFTGYFLAFIAVGAVVALLNGVEPMAVAIQLRTFVMPFLLIYIVGEMRLDSPRDFLQQVVSISFVMGVLVSLHGLIAKVSHRTWLMPDSWEAWDLAAINSGRIYGATGNPNILATYLCIVFFLVIFFRRRFTWHTYAGLILIAGTVVLTYSRGTLLAFAIGLVVVSLLKQNWRMIGRTAFAFAVAVLLIFFPANAMSMLTSDGRQAPAEDVSNTESMDASLFVERFLEMFSGETIEKSMGSGRIYIVLKGMQIFLDHPVVGTGFGTYGDTASLFYESPIYDEYDVREGMYTDNQYMQILVETGVIGALLMLLFFWRTAGMGGEFYFLMLVAGTIAGIVYNILEDKTFVLYLFMFLGLGVRWRYE</sequence>
<feature type="transmembrane region" description="Helical" evidence="5">
    <location>
        <begin position="353"/>
        <end position="373"/>
    </location>
</feature>
<comment type="caution">
    <text evidence="7">The sequence shown here is derived from an EMBL/GenBank/DDBJ whole genome shotgun (WGS) entry which is preliminary data.</text>
</comment>
<dbReference type="InterPro" id="IPR007016">
    <property type="entry name" value="O-antigen_ligase-rel_domated"/>
</dbReference>
<feature type="transmembrane region" description="Helical" evidence="5">
    <location>
        <begin position="80"/>
        <end position="98"/>
    </location>
</feature>
<feature type="transmembrane region" description="Helical" evidence="5">
    <location>
        <begin position="20"/>
        <end position="45"/>
    </location>
</feature>
<feature type="transmembrane region" description="Helical" evidence="5">
    <location>
        <begin position="57"/>
        <end position="74"/>
    </location>
</feature>
<keyword evidence="2 5" id="KW-0812">Transmembrane</keyword>
<evidence type="ECO:0000313" key="8">
    <source>
        <dbReference type="Proteomes" id="UP001500866"/>
    </source>
</evidence>
<evidence type="ECO:0000256" key="1">
    <source>
        <dbReference type="ARBA" id="ARBA00004141"/>
    </source>
</evidence>
<evidence type="ECO:0000313" key="7">
    <source>
        <dbReference type="EMBL" id="GAA0604795.1"/>
    </source>
</evidence>
<dbReference type="Pfam" id="PF04932">
    <property type="entry name" value="Wzy_C"/>
    <property type="match status" value="1"/>
</dbReference>
<dbReference type="PANTHER" id="PTHR37422:SF13">
    <property type="entry name" value="LIPOPOLYSACCHARIDE BIOSYNTHESIS PROTEIN PA4999-RELATED"/>
    <property type="match status" value="1"/>
</dbReference>
<evidence type="ECO:0000256" key="3">
    <source>
        <dbReference type="ARBA" id="ARBA00022989"/>
    </source>
</evidence>
<evidence type="ECO:0000256" key="4">
    <source>
        <dbReference type="ARBA" id="ARBA00023136"/>
    </source>
</evidence>
<feature type="transmembrane region" description="Helical" evidence="5">
    <location>
        <begin position="379"/>
        <end position="397"/>
    </location>
</feature>
<dbReference type="InterPro" id="IPR051533">
    <property type="entry name" value="WaaL-like"/>
</dbReference>
<dbReference type="Proteomes" id="UP001500866">
    <property type="component" value="Unassembled WGS sequence"/>
</dbReference>
<dbReference type="RefSeq" id="WP_343813097.1">
    <property type="nucleotide sequence ID" value="NZ_BAAADS010000016.1"/>
</dbReference>
<dbReference type="EMBL" id="BAAADS010000016">
    <property type="protein sequence ID" value="GAA0604795.1"/>
    <property type="molecule type" value="Genomic_DNA"/>
</dbReference>
<evidence type="ECO:0000256" key="5">
    <source>
        <dbReference type="SAM" id="Phobius"/>
    </source>
</evidence>
<feature type="transmembrane region" description="Helical" evidence="5">
    <location>
        <begin position="229"/>
        <end position="250"/>
    </location>
</feature>
<evidence type="ECO:0000259" key="6">
    <source>
        <dbReference type="Pfam" id="PF04932"/>
    </source>
</evidence>